<evidence type="ECO:0000313" key="1">
    <source>
        <dbReference type="EMBL" id="OQE08405.1"/>
    </source>
</evidence>
<proteinExistence type="predicted"/>
<sequence>MTYTSIKVQGPPEVSKSDHETHLQAQLQSIPKTTKELLITVHTPSDPEWAILGAHFSSVRILRLESHNREYKLNNKLIPLHWPLQQLTLYSTFGQLTQTPFVRKGLVGHLILFYDYYLRFKGLPNDKLSEEEQYTLRKGPKFPSAKFNKPNDKKLVDFTSFVADHMHRFLGETLNIEPENEPPAGPINLHTLEIWEYDSVDVFCRMAMALPHLVENLQTLLLRYTGMGKSEPLTMGCFRAFLPALTNLKTLDLKFADFGDMSTVEIMYKFFPPDLTTLFFRGPALLIESEHWADWLRAFESPDLLPQLQRLTFVLDIHYEYWCREVDIAAPEEILGRAREACEPPYEIARKRGITIESIPIDDDGQAGPMDDRW</sequence>
<organism evidence="1 2">
    <name type="scientific">Penicillium vulpinum</name>
    <dbReference type="NCBI Taxonomy" id="29845"/>
    <lineage>
        <taxon>Eukaryota</taxon>
        <taxon>Fungi</taxon>
        <taxon>Dikarya</taxon>
        <taxon>Ascomycota</taxon>
        <taxon>Pezizomycotina</taxon>
        <taxon>Eurotiomycetes</taxon>
        <taxon>Eurotiomycetidae</taxon>
        <taxon>Eurotiales</taxon>
        <taxon>Aspergillaceae</taxon>
        <taxon>Penicillium</taxon>
    </lineage>
</organism>
<evidence type="ECO:0000313" key="2">
    <source>
        <dbReference type="Proteomes" id="UP000191518"/>
    </source>
</evidence>
<dbReference type="EMBL" id="MDYP01000010">
    <property type="protein sequence ID" value="OQE08405.1"/>
    <property type="molecule type" value="Genomic_DNA"/>
</dbReference>
<gene>
    <name evidence="1" type="ORF">PENVUL_c010G00250</name>
</gene>
<keyword evidence="2" id="KW-1185">Reference proteome</keyword>
<protein>
    <recommendedName>
        <fullName evidence="3">F-box domain-containing protein</fullName>
    </recommendedName>
</protein>
<evidence type="ECO:0008006" key="3">
    <source>
        <dbReference type="Google" id="ProtNLM"/>
    </source>
</evidence>
<dbReference type="Proteomes" id="UP000191518">
    <property type="component" value="Unassembled WGS sequence"/>
</dbReference>
<dbReference type="SUPFAM" id="SSF52047">
    <property type="entry name" value="RNI-like"/>
    <property type="match status" value="1"/>
</dbReference>
<dbReference type="OrthoDB" id="4579491at2759"/>
<comment type="caution">
    <text evidence="1">The sequence shown here is derived from an EMBL/GenBank/DDBJ whole genome shotgun (WGS) entry which is preliminary data.</text>
</comment>
<name>A0A1V6S2X9_9EURO</name>
<reference evidence="2" key="1">
    <citation type="journal article" date="2017" name="Nat. Microbiol.">
        <title>Global analysis of biosynthetic gene clusters reveals vast potential of secondary metabolite production in Penicillium species.</title>
        <authorList>
            <person name="Nielsen J.C."/>
            <person name="Grijseels S."/>
            <person name="Prigent S."/>
            <person name="Ji B."/>
            <person name="Dainat J."/>
            <person name="Nielsen K.F."/>
            <person name="Frisvad J.C."/>
            <person name="Workman M."/>
            <person name="Nielsen J."/>
        </authorList>
    </citation>
    <scope>NUCLEOTIDE SEQUENCE [LARGE SCALE GENOMIC DNA]</scope>
    <source>
        <strain evidence="2">IBT 29486</strain>
    </source>
</reference>
<dbReference type="AlphaFoldDB" id="A0A1V6S2X9"/>
<accession>A0A1V6S2X9</accession>